<dbReference type="Proteomes" id="UP000509345">
    <property type="component" value="Chromosome"/>
</dbReference>
<proteinExistence type="predicted"/>
<dbReference type="GeneID" id="87630279"/>
<reference evidence="1 2" key="1">
    <citation type="submission" date="2020-06" db="EMBL/GenBank/DDBJ databases">
        <title>Genome mining for natural products.</title>
        <authorList>
            <person name="Zhang B."/>
            <person name="Shi J."/>
            <person name="Ge H."/>
        </authorList>
    </citation>
    <scope>NUCLEOTIDE SEQUENCE [LARGE SCALE GENOMIC DNA]</scope>
    <source>
        <strain evidence="1 2">NA06532</strain>
    </source>
</reference>
<accession>A0A7H8MIS3</accession>
<name>A0A7H8MIS3_STRMI</name>
<protein>
    <submittedName>
        <fullName evidence="1">Uncharacterized protein</fullName>
    </submittedName>
</protein>
<evidence type="ECO:0000313" key="2">
    <source>
        <dbReference type="Proteomes" id="UP000509345"/>
    </source>
</evidence>
<sequence>MTQPPVTFDDIGFSFTNSGALRRAVDAAISKSRRDGKTSWADTLVFDAWLSLPDNEQRTAIKDLCTAYFLKLNAERRAHEHDALGTSGTYLEPDDLPLIHEALMNAAPIDEDTVIDGFLGDSIDRLLKELELLRYRLAIAQHDNS</sequence>
<dbReference type="EMBL" id="CP054926">
    <property type="protein sequence ID" value="QKW41714.1"/>
    <property type="molecule type" value="Genomic_DNA"/>
</dbReference>
<dbReference type="RefSeq" id="WP_176143184.1">
    <property type="nucleotide sequence ID" value="NZ_CP054926.1"/>
</dbReference>
<gene>
    <name evidence="1" type="ORF">HUT09_03610</name>
</gene>
<organism evidence="1 2">
    <name type="scientific">Streptomyces microflavus</name>
    <name type="common">Streptomyces lipmanii</name>
    <dbReference type="NCBI Taxonomy" id="1919"/>
    <lineage>
        <taxon>Bacteria</taxon>
        <taxon>Bacillati</taxon>
        <taxon>Actinomycetota</taxon>
        <taxon>Actinomycetes</taxon>
        <taxon>Kitasatosporales</taxon>
        <taxon>Streptomycetaceae</taxon>
        <taxon>Streptomyces</taxon>
    </lineage>
</organism>
<evidence type="ECO:0000313" key="1">
    <source>
        <dbReference type="EMBL" id="QKW41714.1"/>
    </source>
</evidence>
<dbReference type="AlphaFoldDB" id="A0A7H8MIS3"/>